<feature type="transmembrane region" description="Helical" evidence="6">
    <location>
        <begin position="257"/>
        <end position="278"/>
    </location>
</feature>
<dbReference type="EMBL" id="CP137573">
    <property type="protein sequence ID" value="WOX25986.1"/>
    <property type="molecule type" value="Genomic_DNA"/>
</dbReference>
<accession>A0ABZ0M3G4</accession>
<keyword evidence="4 6" id="KW-1133">Transmembrane helix</keyword>
<keyword evidence="3 6" id="KW-0812">Transmembrane</keyword>
<reference evidence="7 8" key="1">
    <citation type="submission" date="2023-10" db="EMBL/GenBank/DDBJ databases">
        <title>The genome sequence of Streptomyces sp. HUAS YS2.</title>
        <authorList>
            <person name="Mo P."/>
        </authorList>
    </citation>
    <scope>NUCLEOTIDE SEQUENCE [LARGE SCALE GENOMIC DNA]</scope>
    <source>
        <strain evidence="7 8">HUAS YS2</strain>
    </source>
</reference>
<feature type="transmembrane region" description="Helical" evidence="6">
    <location>
        <begin position="51"/>
        <end position="73"/>
    </location>
</feature>
<feature type="transmembrane region" description="Helical" evidence="6">
    <location>
        <begin position="388"/>
        <end position="407"/>
    </location>
</feature>
<dbReference type="PANTHER" id="PTHR23513:SF6">
    <property type="entry name" value="MAJOR FACILITATOR SUPERFAMILY ASSOCIATED DOMAIN-CONTAINING PROTEIN"/>
    <property type="match status" value="1"/>
</dbReference>
<evidence type="ECO:0000256" key="4">
    <source>
        <dbReference type="ARBA" id="ARBA00022989"/>
    </source>
</evidence>
<dbReference type="InterPro" id="IPR011701">
    <property type="entry name" value="MFS"/>
</dbReference>
<name>A0ABZ0M3G4_9ACTN</name>
<evidence type="ECO:0000256" key="2">
    <source>
        <dbReference type="ARBA" id="ARBA00022475"/>
    </source>
</evidence>
<dbReference type="Gene3D" id="1.20.1250.20">
    <property type="entry name" value="MFS general substrate transporter like domains"/>
    <property type="match status" value="1"/>
</dbReference>
<dbReference type="InterPro" id="IPR036259">
    <property type="entry name" value="MFS_trans_sf"/>
</dbReference>
<evidence type="ECO:0000256" key="3">
    <source>
        <dbReference type="ARBA" id="ARBA00022692"/>
    </source>
</evidence>
<keyword evidence="2" id="KW-1003">Cell membrane</keyword>
<sequence length="423" mass="43822">MNSSAARREVFRNRDFRRFWAAVTVAGAGAHVTVLALPLTAVTLLDADAAQLGLLTAAHLVPTLFMTPIAGVVSDRYSPRLVNALCDLVRGVLLLGVPLLAALDLLSLGPLYVLSALTGCLAALGDVAHHSMLPQIVPQQQIVAGNAAVNASYSVTDVAGPGLAGLLVQTLTAPYAILMDAVGFLVSGGLIASLKPRAAERPPVREKWRAMVVDGFRFLLRSKPLLMLGLSGGVANLFIQAYLTIFVLYAVDTLDFSPLQIGLLYAVGAVGGVGGAAVSDRLGTVLTRVGAMTAGNVLVGVGMVLVAASAVFVAGLTRGAVCAAGIGLYSAGLGIYNVHSMSARQQMCPPEKLGRVTAGYRLLSHGSLPLGSLVGGFSAQWFGQGRTIVLAGGCLVLWMGLVWLTPLRRLNDPLDREATPAAA</sequence>
<dbReference type="PANTHER" id="PTHR23513">
    <property type="entry name" value="INTEGRAL MEMBRANE EFFLUX PROTEIN-RELATED"/>
    <property type="match status" value="1"/>
</dbReference>
<evidence type="ECO:0000256" key="5">
    <source>
        <dbReference type="ARBA" id="ARBA00023136"/>
    </source>
</evidence>
<comment type="subcellular location">
    <subcellularLocation>
        <location evidence="1">Cell membrane</location>
        <topology evidence="1">Multi-pass membrane protein</topology>
    </subcellularLocation>
</comment>
<gene>
    <name evidence="7" type="ORF">R2D22_33230</name>
</gene>
<organism evidence="7 8">
    <name type="scientific">Streptomyces solicathayae</name>
    <dbReference type="NCBI Taxonomy" id="3081768"/>
    <lineage>
        <taxon>Bacteria</taxon>
        <taxon>Bacillati</taxon>
        <taxon>Actinomycetota</taxon>
        <taxon>Actinomycetes</taxon>
        <taxon>Kitasatosporales</taxon>
        <taxon>Streptomycetaceae</taxon>
        <taxon>Streptomyces</taxon>
    </lineage>
</organism>
<dbReference type="Pfam" id="PF07690">
    <property type="entry name" value="MFS_1"/>
    <property type="match status" value="1"/>
</dbReference>
<feature type="transmembrane region" description="Helical" evidence="6">
    <location>
        <begin position="20"/>
        <end position="45"/>
    </location>
</feature>
<evidence type="ECO:0000313" key="7">
    <source>
        <dbReference type="EMBL" id="WOX25986.1"/>
    </source>
</evidence>
<dbReference type="RefSeq" id="WP_318108825.1">
    <property type="nucleotide sequence ID" value="NZ_CP137573.1"/>
</dbReference>
<keyword evidence="5 6" id="KW-0472">Membrane</keyword>
<dbReference type="CDD" id="cd06173">
    <property type="entry name" value="MFS_MefA_like"/>
    <property type="match status" value="1"/>
</dbReference>
<dbReference type="Proteomes" id="UP001301731">
    <property type="component" value="Chromosome"/>
</dbReference>
<keyword evidence="8" id="KW-1185">Reference proteome</keyword>
<proteinExistence type="predicted"/>
<evidence type="ECO:0000256" key="6">
    <source>
        <dbReference type="SAM" id="Phobius"/>
    </source>
</evidence>
<protein>
    <submittedName>
        <fullName evidence="7">MFS transporter</fullName>
    </submittedName>
</protein>
<evidence type="ECO:0000313" key="8">
    <source>
        <dbReference type="Proteomes" id="UP001301731"/>
    </source>
</evidence>
<feature type="transmembrane region" description="Helical" evidence="6">
    <location>
        <begin position="359"/>
        <end position="382"/>
    </location>
</feature>
<dbReference type="SUPFAM" id="SSF103473">
    <property type="entry name" value="MFS general substrate transporter"/>
    <property type="match status" value="1"/>
</dbReference>
<evidence type="ECO:0000256" key="1">
    <source>
        <dbReference type="ARBA" id="ARBA00004651"/>
    </source>
</evidence>
<feature type="transmembrane region" description="Helical" evidence="6">
    <location>
        <begin position="225"/>
        <end position="251"/>
    </location>
</feature>
<feature type="transmembrane region" description="Helical" evidence="6">
    <location>
        <begin position="318"/>
        <end position="338"/>
    </location>
</feature>
<feature type="transmembrane region" description="Helical" evidence="6">
    <location>
        <begin position="85"/>
        <end position="103"/>
    </location>
</feature>
<feature type="transmembrane region" description="Helical" evidence="6">
    <location>
        <begin position="290"/>
        <end position="312"/>
    </location>
</feature>